<dbReference type="PRINTS" id="PR00727">
    <property type="entry name" value="LEADERPTASE"/>
</dbReference>
<dbReference type="GO" id="GO:0005886">
    <property type="term" value="C:plasma membrane"/>
    <property type="evidence" value="ECO:0007669"/>
    <property type="project" value="UniProtKB-SubCell"/>
</dbReference>
<organism evidence="9 10">
    <name type="scientific">Brevibacterium yomogidense</name>
    <dbReference type="NCBI Taxonomy" id="946573"/>
    <lineage>
        <taxon>Bacteria</taxon>
        <taxon>Bacillati</taxon>
        <taxon>Actinomycetota</taxon>
        <taxon>Actinomycetes</taxon>
        <taxon>Micrococcales</taxon>
        <taxon>Brevibacteriaceae</taxon>
        <taxon>Brevibacterium</taxon>
    </lineage>
</organism>
<dbReference type="PANTHER" id="PTHR43390:SF1">
    <property type="entry name" value="CHLOROPLAST PROCESSING PEPTIDASE"/>
    <property type="match status" value="1"/>
</dbReference>
<dbReference type="InterPro" id="IPR036286">
    <property type="entry name" value="LexA/Signal_pep-like_sf"/>
</dbReference>
<dbReference type="CDD" id="cd06530">
    <property type="entry name" value="S26_SPase_I"/>
    <property type="match status" value="1"/>
</dbReference>
<dbReference type="PANTHER" id="PTHR43390">
    <property type="entry name" value="SIGNAL PEPTIDASE I"/>
    <property type="match status" value="1"/>
</dbReference>
<accession>A0A1X6XKB3</accession>
<feature type="active site" evidence="6">
    <location>
        <position position="52"/>
    </location>
</feature>
<proteinExistence type="inferred from homology"/>
<evidence type="ECO:0000256" key="3">
    <source>
        <dbReference type="ARBA" id="ARBA00009370"/>
    </source>
</evidence>
<evidence type="ECO:0000256" key="1">
    <source>
        <dbReference type="ARBA" id="ARBA00000677"/>
    </source>
</evidence>
<dbReference type="GO" id="GO:0009003">
    <property type="term" value="F:signal peptidase activity"/>
    <property type="evidence" value="ECO:0007669"/>
    <property type="project" value="UniProtKB-EC"/>
</dbReference>
<evidence type="ECO:0000313" key="9">
    <source>
        <dbReference type="EMBL" id="SLM99548.1"/>
    </source>
</evidence>
<dbReference type="GO" id="GO:0004252">
    <property type="term" value="F:serine-type endopeptidase activity"/>
    <property type="evidence" value="ECO:0007669"/>
    <property type="project" value="InterPro"/>
</dbReference>
<dbReference type="NCBIfam" id="TIGR02227">
    <property type="entry name" value="sigpep_I_bact"/>
    <property type="match status" value="1"/>
</dbReference>
<name>A0A1X6XKB3_9MICO</name>
<evidence type="ECO:0000256" key="5">
    <source>
        <dbReference type="ARBA" id="ARBA00022801"/>
    </source>
</evidence>
<evidence type="ECO:0000256" key="6">
    <source>
        <dbReference type="PIRSR" id="PIRSR600223-1"/>
    </source>
</evidence>
<feature type="transmembrane region" description="Helical" evidence="7">
    <location>
        <begin position="24"/>
        <end position="43"/>
    </location>
</feature>
<keyword evidence="5 7" id="KW-0378">Hydrolase</keyword>
<dbReference type="EC" id="3.4.21.89" evidence="4 7"/>
<protein>
    <recommendedName>
        <fullName evidence="4 7">Signal peptidase I</fullName>
        <ecNumber evidence="4 7">3.4.21.89</ecNumber>
    </recommendedName>
</protein>
<keyword evidence="7" id="KW-1133">Transmembrane helix</keyword>
<keyword evidence="7" id="KW-0472">Membrane</keyword>
<dbReference type="InterPro" id="IPR000223">
    <property type="entry name" value="Pept_S26A_signal_pept_1"/>
</dbReference>
<sequence length="233" mass="25277">MAIVSGRDGEPGDKKSLWGTLREFAIIIVIALIVSWALKTFVVRSFHIPSASMEQTLQVGDRVMVNQLFFNDVERGDVVVFDDPGGWLEPGVAAQYEPNPVLVFVGLQPADAGTQLIKRVIGVGGDTIECCDDAGTLMVNGEPIDESAYLQPGVTPSDVPFSVEVPEDHYWVMGDNRSNSLDSRYNTDAEGGPFVSDDNVVGEVFVINWPMDRLRWMGGDEPAFDGVPDAGEG</sequence>
<dbReference type="SUPFAM" id="SSF51306">
    <property type="entry name" value="LexA/Signal peptidase"/>
    <property type="match status" value="1"/>
</dbReference>
<dbReference type="Proteomes" id="UP000196581">
    <property type="component" value="Unassembled WGS sequence"/>
</dbReference>
<dbReference type="Pfam" id="PF10502">
    <property type="entry name" value="Peptidase_S26"/>
    <property type="match status" value="1"/>
</dbReference>
<comment type="subcellular location">
    <subcellularLocation>
        <location evidence="2">Cell membrane</location>
        <topology evidence="2">Single-pass type II membrane protein</topology>
    </subcellularLocation>
    <subcellularLocation>
        <location evidence="7">Membrane</location>
        <topology evidence="7">Single-pass type II membrane protein</topology>
    </subcellularLocation>
</comment>
<gene>
    <name evidence="9" type="ORF">FM105_11320</name>
</gene>
<dbReference type="AlphaFoldDB" id="A0A1X6XKB3"/>
<evidence type="ECO:0000256" key="4">
    <source>
        <dbReference type="ARBA" id="ARBA00013208"/>
    </source>
</evidence>
<evidence type="ECO:0000313" key="10">
    <source>
        <dbReference type="Proteomes" id="UP000196581"/>
    </source>
</evidence>
<feature type="domain" description="Peptidase S26" evidence="8">
    <location>
        <begin position="22"/>
        <end position="209"/>
    </location>
</feature>
<dbReference type="Gene3D" id="2.10.109.10">
    <property type="entry name" value="Umud Fragment, subunit A"/>
    <property type="match status" value="1"/>
</dbReference>
<dbReference type="InterPro" id="IPR019758">
    <property type="entry name" value="Pept_S26A_signal_pept_1_CS"/>
</dbReference>
<dbReference type="GO" id="GO:0006465">
    <property type="term" value="P:signal peptide processing"/>
    <property type="evidence" value="ECO:0007669"/>
    <property type="project" value="InterPro"/>
</dbReference>
<keyword evidence="7" id="KW-0812">Transmembrane</keyword>
<evidence type="ECO:0000256" key="7">
    <source>
        <dbReference type="RuleBase" id="RU362042"/>
    </source>
</evidence>
<evidence type="ECO:0000259" key="8">
    <source>
        <dbReference type="Pfam" id="PF10502"/>
    </source>
</evidence>
<comment type="similarity">
    <text evidence="3 7">Belongs to the peptidase S26 family.</text>
</comment>
<feature type="active site" evidence="6">
    <location>
        <position position="118"/>
    </location>
</feature>
<dbReference type="PROSITE" id="PS00761">
    <property type="entry name" value="SPASE_I_3"/>
    <property type="match status" value="1"/>
</dbReference>
<evidence type="ECO:0000256" key="2">
    <source>
        <dbReference type="ARBA" id="ARBA00004401"/>
    </source>
</evidence>
<keyword evidence="10" id="KW-1185">Reference proteome</keyword>
<comment type="catalytic activity">
    <reaction evidence="1 7">
        <text>Cleavage of hydrophobic, N-terminal signal or leader sequences from secreted and periplasmic proteins.</text>
        <dbReference type="EC" id="3.4.21.89"/>
    </reaction>
</comment>
<dbReference type="InterPro" id="IPR019533">
    <property type="entry name" value="Peptidase_S26"/>
</dbReference>
<dbReference type="EMBL" id="FWFF01000017">
    <property type="protein sequence ID" value="SLM99548.1"/>
    <property type="molecule type" value="Genomic_DNA"/>
</dbReference>
<keyword evidence="7" id="KW-0645">Protease</keyword>
<reference evidence="10" key="1">
    <citation type="submission" date="2017-02" db="EMBL/GenBank/DDBJ databases">
        <authorList>
            <person name="Dridi B."/>
        </authorList>
    </citation>
    <scope>NUCLEOTIDE SEQUENCE [LARGE SCALE GENOMIC DNA]</scope>
    <source>
        <strain evidence="10">B Co 03.10</strain>
    </source>
</reference>